<gene>
    <name evidence="5" type="ORF">WA026_001473</name>
</gene>
<name>A0AAW1UQG4_9CUCU</name>
<sequence>MNLNDSFINTSEYSPNFEENLLEFGNISQDKQSAEILEEKSEKLTEALSSTSNTEYKPKPDEKIDNFLESTSDHLEVPRINNCKSDNGNSLIDFEIEKTPTYSKFINENLENDYLFSNESCFKTHIEKEKVNSSENGKRVSKSNVEVGTLLDLGQAPTIFNFEYNDLKMPEISKYSDLAVSTFTNEVENTRLVTDSIDREKLNNIEDNDCDFNAKVKVDIFENLERDDVKFETEQCDQLLKLNKDEKEDHISKYEYCKEAFILKNDLTEGNQNNQNLEDNEELKDSKEFQSKSLHENLKDCNLGANIGRPIYSASEKIIKLGLEDRLTKFENTRDRASFPDLRLQPSVTDNEKMNQILHQGAKFEIKDKDIPGLYTTCVFSHVESPFEFYIHLDDEESQLIDCLNDLITQHYRKTTTPYKSKFDAFEKLGKFCCAYVKDDKTYYRAEVMDWLFDKDTKIVLVQLVDYGNITLVHYKHLRELNKDFSVLPKLAVKCYLPMLYPPGSTKGYFLNDWPMTTVEALRDLGGLCNSTTKMFYKIFYVHKEGEFHGVDMYEEGNDELNSIGQLLIDLGHAVQIVLPSDDPMGVISDDKDIERLEDCENINEVVLGYDPKDEGRICKFTRKDGTCFKGKNCKLEHLQFLRGGYTTDHILTFCSAVNEIVLPQMAECFSLRFTVFLEASHYYINLMQYVDSLDRLEKVMNDKVNCSTYQQYKIMPAYGEIVLVKHWCKRWMRGKVRHHSYDDEGNCAGVQVFMVDYGDIVDVSLKDIRHIKPEFLEVPFQAVECILYNYKARNDVDIKDVDKFFYDNMFFREFVGQVMGRSNILLLKVHHKNRDVGQILTEHGFLTEVVKQIFPSDNSIVIPG</sequence>
<evidence type="ECO:0000259" key="3">
    <source>
        <dbReference type="PROSITE" id="PS50103"/>
    </source>
</evidence>
<keyword evidence="6" id="KW-1185">Reference proteome</keyword>
<keyword evidence="1" id="KW-0862">Zinc</keyword>
<keyword evidence="2" id="KW-0175">Coiled coil</keyword>
<keyword evidence="1" id="KW-0479">Metal-binding</keyword>
<dbReference type="Gene3D" id="2.40.50.90">
    <property type="match status" value="2"/>
</dbReference>
<dbReference type="InterPro" id="IPR002999">
    <property type="entry name" value="Tudor"/>
</dbReference>
<feature type="zinc finger region" description="C3H1-type" evidence="1">
    <location>
        <begin position="613"/>
        <end position="641"/>
    </location>
</feature>
<proteinExistence type="predicted"/>
<dbReference type="PROSITE" id="PS50103">
    <property type="entry name" value="ZF_C3H1"/>
    <property type="match status" value="1"/>
</dbReference>
<dbReference type="PANTHER" id="PTHR22948:SF29">
    <property type="entry name" value="FI02030P-RELATED"/>
    <property type="match status" value="1"/>
</dbReference>
<dbReference type="GO" id="GO:0043186">
    <property type="term" value="C:P granule"/>
    <property type="evidence" value="ECO:0007669"/>
    <property type="project" value="TreeGrafter"/>
</dbReference>
<dbReference type="InterPro" id="IPR050621">
    <property type="entry name" value="Tudor_domain_containing"/>
</dbReference>
<dbReference type="Pfam" id="PF00567">
    <property type="entry name" value="TUDOR"/>
    <property type="match status" value="2"/>
</dbReference>
<dbReference type="SMART" id="SM00333">
    <property type="entry name" value="TUDOR"/>
    <property type="match status" value="2"/>
</dbReference>
<evidence type="ECO:0000313" key="5">
    <source>
        <dbReference type="EMBL" id="KAK9883290.1"/>
    </source>
</evidence>
<dbReference type="GO" id="GO:0008270">
    <property type="term" value="F:zinc ion binding"/>
    <property type="evidence" value="ECO:0007669"/>
    <property type="project" value="UniProtKB-KW"/>
</dbReference>
<dbReference type="AlphaFoldDB" id="A0AAW1UQG4"/>
<evidence type="ECO:0000256" key="2">
    <source>
        <dbReference type="SAM" id="Coils"/>
    </source>
</evidence>
<dbReference type="PROSITE" id="PS50304">
    <property type="entry name" value="TUDOR"/>
    <property type="match status" value="1"/>
</dbReference>
<reference evidence="5 6" key="1">
    <citation type="submission" date="2023-03" db="EMBL/GenBank/DDBJ databases">
        <title>Genome insight into feeding habits of ladybird beetles.</title>
        <authorList>
            <person name="Li H.-S."/>
            <person name="Huang Y.-H."/>
            <person name="Pang H."/>
        </authorList>
    </citation>
    <scope>NUCLEOTIDE SEQUENCE [LARGE SCALE GENOMIC DNA]</scope>
    <source>
        <strain evidence="5">SYSU_2023b</strain>
        <tissue evidence="5">Whole body</tissue>
    </source>
</reference>
<dbReference type="GO" id="GO:0030719">
    <property type="term" value="P:P granule organization"/>
    <property type="evidence" value="ECO:0007669"/>
    <property type="project" value="TreeGrafter"/>
</dbReference>
<feature type="domain" description="C3H1-type" evidence="3">
    <location>
        <begin position="613"/>
        <end position="641"/>
    </location>
</feature>
<dbReference type="InterPro" id="IPR035437">
    <property type="entry name" value="SNase_OB-fold_sf"/>
</dbReference>
<dbReference type="SUPFAM" id="SSF63748">
    <property type="entry name" value="Tudor/PWWP/MBT"/>
    <property type="match status" value="2"/>
</dbReference>
<feature type="coiled-coil region" evidence="2">
    <location>
        <begin position="27"/>
        <end position="54"/>
    </location>
</feature>
<evidence type="ECO:0008006" key="7">
    <source>
        <dbReference type="Google" id="ProtNLM"/>
    </source>
</evidence>
<comment type="caution">
    <text evidence="5">The sequence shown here is derived from an EMBL/GenBank/DDBJ whole genome shotgun (WGS) entry which is preliminary data.</text>
</comment>
<protein>
    <recommendedName>
        <fullName evidence="7">Tudor domain-containing protein 1</fullName>
    </recommendedName>
</protein>
<keyword evidence="1" id="KW-0863">Zinc-finger</keyword>
<dbReference type="Proteomes" id="UP001431783">
    <property type="component" value="Unassembled WGS sequence"/>
</dbReference>
<dbReference type="GO" id="GO:0007283">
    <property type="term" value="P:spermatogenesis"/>
    <property type="evidence" value="ECO:0007669"/>
    <property type="project" value="TreeGrafter"/>
</dbReference>
<evidence type="ECO:0000259" key="4">
    <source>
        <dbReference type="PROSITE" id="PS50304"/>
    </source>
</evidence>
<dbReference type="PANTHER" id="PTHR22948">
    <property type="entry name" value="TUDOR DOMAIN CONTAINING PROTEIN"/>
    <property type="match status" value="1"/>
</dbReference>
<organism evidence="5 6">
    <name type="scientific">Henosepilachna vigintioctopunctata</name>
    <dbReference type="NCBI Taxonomy" id="420089"/>
    <lineage>
        <taxon>Eukaryota</taxon>
        <taxon>Metazoa</taxon>
        <taxon>Ecdysozoa</taxon>
        <taxon>Arthropoda</taxon>
        <taxon>Hexapoda</taxon>
        <taxon>Insecta</taxon>
        <taxon>Pterygota</taxon>
        <taxon>Neoptera</taxon>
        <taxon>Endopterygota</taxon>
        <taxon>Coleoptera</taxon>
        <taxon>Polyphaga</taxon>
        <taxon>Cucujiformia</taxon>
        <taxon>Coccinelloidea</taxon>
        <taxon>Coccinellidae</taxon>
        <taxon>Epilachninae</taxon>
        <taxon>Epilachnini</taxon>
        <taxon>Henosepilachna</taxon>
    </lineage>
</organism>
<dbReference type="EMBL" id="JARQZJ010000091">
    <property type="protein sequence ID" value="KAK9883290.1"/>
    <property type="molecule type" value="Genomic_DNA"/>
</dbReference>
<dbReference type="GO" id="GO:0034587">
    <property type="term" value="P:piRNA processing"/>
    <property type="evidence" value="ECO:0007669"/>
    <property type="project" value="TreeGrafter"/>
</dbReference>
<evidence type="ECO:0000256" key="1">
    <source>
        <dbReference type="PROSITE-ProRule" id="PRU00723"/>
    </source>
</evidence>
<dbReference type="InterPro" id="IPR000571">
    <property type="entry name" value="Znf_CCCH"/>
</dbReference>
<accession>A0AAW1UQG4</accession>
<evidence type="ECO:0000313" key="6">
    <source>
        <dbReference type="Proteomes" id="UP001431783"/>
    </source>
</evidence>
<dbReference type="Gene3D" id="2.30.30.140">
    <property type="match status" value="2"/>
</dbReference>
<feature type="domain" description="Tudor" evidence="4">
    <location>
        <begin position="426"/>
        <end position="488"/>
    </location>
</feature>